<dbReference type="OrthoDB" id="9974421at2759"/>
<proteinExistence type="predicted"/>
<dbReference type="STRING" id="67767.A0A0J7K3K0"/>
<dbReference type="Proteomes" id="UP000036403">
    <property type="component" value="Unassembled WGS sequence"/>
</dbReference>
<gene>
    <name evidence="1" type="ORF">RF55_16931</name>
</gene>
<keyword evidence="2" id="KW-1185">Reference proteome</keyword>
<accession>A0A0J7K3K0</accession>
<evidence type="ECO:0000313" key="2">
    <source>
        <dbReference type="Proteomes" id="UP000036403"/>
    </source>
</evidence>
<organism evidence="1 2">
    <name type="scientific">Lasius niger</name>
    <name type="common">Black garden ant</name>
    <dbReference type="NCBI Taxonomy" id="67767"/>
    <lineage>
        <taxon>Eukaryota</taxon>
        <taxon>Metazoa</taxon>
        <taxon>Ecdysozoa</taxon>
        <taxon>Arthropoda</taxon>
        <taxon>Hexapoda</taxon>
        <taxon>Insecta</taxon>
        <taxon>Pterygota</taxon>
        <taxon>Neoptera</taxon>
        <taxon>Endopterygota</taxon>
        <taxon>Hymenoptera</taxon>
        <taxon>Apocrita</taxon>
        <taxon>Aculeata</taxon>
        <taxon>Formicoidea</taxon>
        <taxon>Formicidae</taxon>
        <taxon>Formicinae</taxon>
        <taxon>Lasius</taxon>
        <taxon>Lasius</taxon>
    </lineage>
</organism>
<dbReference type="InterPro" id="IPR029058">
    <property type="entry name" value="AB_hydrolase_fold"/>
</dbReference>
<protein>
    <submittedName>
        <fullName evidence="1">Lipase 3</fullName>
    </submittedName>
</protein>
<evidence type="ECO:0000313" key="1">
    <source>
        <dbReference type="EMBL" id="KMQ84894.1"/>
    </source>
</evidence>
<reference evidence="1 2" key="1">
    <citation type="submission" date="2015-04" db="EMBL/GenBank/DDBJ databases">
        <title>Lasius niger genome sequencing.</title>
        <authorList>
            <person name="Konorov E.A."/>
            <person name="Nikitin M.A."/>
            <person name="Kirill M.V."/>
            <person name="Chang P."/>
        </authorList>
    </citation>
    <scope>NUCLEOTIDE SEQUENCE [LARGE SCALE GENOMIC DNA]</scope>
    <source>
        <tissue evidence="1">Whole</tissue>
    </source>
</reference>
<dbReference type="EMBL" id="LBMM01015196">
    <property type="protein sequence ID" value="KMQ84894.1"/>
    <property type="molecule type" value="Genomic_DNA"/>
</dbReference>
<dbReference type="PaxDb" id="67767-A0A0J7K3K0"/>
<dbReference type="AlphaFoldDB" id="A0A0J7K3K0"/>
<comment type="caution">
    <text evidence="1">The sequence shown here is derived from an EMBL/GenBank/DDBJ whole genome shotgun (WGS) entry which is preliminary data.</text>
</comment>
<name>A0A0J7K3K0_LASNI</name>
<dbReference type="Gene3D" id="3.40.50.1820">
    <property type="entry name" value="alpha/beta hydrolase"/>
    <property type="match status" value="1"/>
</dbReference>
<sequence>MWNREGSLREIVHDNSQNYFFKDVKRLYHLLPNVVDMYEVPWPNFNHVDFLWAKDAPKLVYERILKIMKGKNSTNVTTMG</sequence>